<proteinExistence type="inferred from homology"/>
<dbReference type="GO" id="GO:0009507">
    <property type="term" value="C:chloroplast"/>
    <property type="evidence" value="ECO:0007669"/>
    <property type="project" value="UniProtKB-SubCell"/>
</dbReference>
<evidence type="ECO:0000256" key="2">
    <source>
        <dbReference type="ARBA" id="ARBA00022640"/>
    </source>
</evidence>
<evidence type="ECO:0000256" key="5">
    <source>
        <dbReference type="ARBA" id="ARBA00022980"/>
    </source>
</evidence>
<dbReference type="Pfam" id="PF00829">
    <property type="entry name" value="Ribosomal_L21p"/>
    <property type="match status" value="1"/>
</dbReference>
<evidence type="ECO:0000256" key="3">
    <source>
        <dbReference type="ARBA" id="ARBA00022730"/>
    </source>
</evidence>
<dbReference type="AlphaFoldDB" id="A0A1Y9TM11"/>
<dbReference type="InterPro" id="IPR028909">
    <property type="entry name" value="bL21-like"/>
</dbReference>
<dbReference type="InterPro" id="IPR036164">
    <property type="entry name" value="bL21-like_sf"/>
</dbReference>
<dbReference type="InterPro" id="IPR018258">
    <property type="entry name" value="Ribosomal_bL21_CS"/>
</dbReference>
<keyword evidence="9" id="KW-0150">Chloroplast</keyword>
<reference evidence="9" key="1">
    <citation type="submission" date="2017-03" db="EMBL/GenBank/DDBJ databases">
        <title>The new red algal subphylum Proteorhodophytina comprises the largest and most divergent plastid genomes known.</title>
        <authorList>
            <person name="Munoz-Gomez S.A."/>
            <person name="Mejia-Franco F.G."/>
            <person name="Durnin K."/>
            <person name="Morgan C."/>
            <person name="Grisdale C.J."/>
            <person name="Archibald J.M."/>
            <person name="Slamovits C.H."/>
        </authorList>
    </citation>
    <scope>NUCLEOTIDE SEQUENCE</scope>
    <source>
        <strain evidence="9">UTEX LB2858</strain>
    </source>
</reference>
<dbReference type="GO" id="GO:0006412">
    <property type="term" value="P:translation"/>
    <property type="evidence" value="ECO:0007669"/>
    <property type="project" value="UniProtKB-UniRule"/>
</dbReference>
<dbReference type="PANTHER" id="PTHR21349">
    <property type="entry name" value="50S RIBOSOMAL PROTEIN L21"/>
    <property type="match status" value="1"/>
</dbReference>
<keyword evidence="4 7" id="KW-0694">RNA-binding</keyword>
<dbReference type="EMBL" id="KY709208">
    <property type="protein sequence ID" value="ARO90665.1"/>
    <property type="molecule type" value="Genomic_DNA"/>
</dbReference>
<evidence type="ECO:0000256" key="8">
    <source>
        <dbReference type="RuleBase" id="RU000563"/>
    </source>
</evidence>
<gene>
    <name evidence="7 9" type="primary">rpl21</name>
</gene>
<organism evidence="9">
    <name type="scientific">Boldia erythrosiphon</name>
    <dbReference type="NCBI Taxonomy" id="74908"/>
    <lineage>
        <taxon>Eukaryota</taxon>
        <taxon>Rhodophyta</taxon>
        <taxon>Compsopogonophyceae</taxon>
        <taxon>Compsopogonales</taxon>
        <taxon>Boldiaceae</taxon>
        <taxon>Boldia</taxon>
    </lineage>
</organism>
<keyword evidence="2 9" id="KW-0934">Plastid</keyword>
<name>A0A1Y9TM11_9RHOD</name>
<dbReference type="GeneID" id="32891483"/>
<dbReference type="GO" id="GO:0005762">
    <property type="term" value="C:mitochondrial large ribosomal subunit"/>
    <property type="evidence" value="ECO:0007669"/>
    <property type="project" value="TreeGrafter"/>
</dbReference>
<evidence type="ECO:0000256" key="6">
    <source>
        <dbReference type="ARBA" id="ARBA00023274"/>
    </source>
</evidence>
<dbReference type="GO" id="GO:0019843">
    <property type="term" value="F:rRNA binding"/>
    <property type="evidence" value="ECO:0007669"/>
    <property type="project" value="UniProtKB-UniRule"/>
</dbReference>
<accession>A0A1Y9TM11</accession>
<geneLocation type="chloroplast" evidence="9"/>
<comment type="similarity">
    <text evidence="1 7 8">Belongs to the bacterial ribosomal protein bL21 family.</text>
</comment>
<protein>
    <recommendedName>
        <fullName evidence="7">Large ribosomal subunit protein bL21c</fullName>
    </recommendedName>
</protein>
<dbReference type="PANTHER" id="PTHR21349:SF7">
    <property type="entry name" value="LARGE RIBOSOMAL SUBUNIT PROTEIN BL21C"/>
    <property type="match status" value="1"/>
</dbReference>
<evidence type="ECO:0000256" key="1">
    <source>
        <dbReference type="ARBA" id="ARBA00008563"/>
    </source>
</evidence>
<dbReference type="InterPro" id="IPR001787">
    <property type="entry name" value="Ribosomal_bL21"/>
</dbReference>
<evidence type="ECO:0000256" key="7">
    <source>
        <dbReference type="HAMAP-Rule" id="MF_01363"/>
    </source>
</evidence>
<evidence type="ECO:0000313" key="9">
    <source>
        <dbReference type="EMBL" id="ARO90665.1"/>
    </source>
</evidence>
<dbReference type="RefSeq" id="YP_009369977.1">
    <property type="nucleotide sequence ID" value="NC_034776.1"/>
</dbReference>
<sequence length="106" mass="11977">MNYAIVETSGKQLWVEPGCFYDVNRLPANPGDTIILGRVLLVNNQGNIDIGHPCLPNVSIKATVLRHLRGPKIIVYKMKPKKGFRNKKGHRQELTRLMIDEISINT</sequence>
<comment type="function">
    <text evidence="7 8">This protein binds to 23S rRNA.</text>
</comment>
<dbReference type="GO" id="GO:0003735">
    <property type="term" value="F:structural constituent of ribosome"/>
    <property type="evidence" value="ECO:0007669"/>
    <property type="project" value="InterPro"/>
</dbReference>
<dbReference type="PROSITE" id="PS01169">
    <property type="entry name" value="RIBOSOMAL_L21"/>
    <property type="match status" value="1"/>
</dbReference>
<dbReference type="HAMAP" id="MF_01363">
    <property type="entry name" value="Ribosomal_bL21"/>
    <property type="match status" value="1"/>
</dbReference>
<keyword evidence="3 7" id="KW-0699">rRNA-binding</keyword>
<keyword evidence="5 7" id="KW-0689">Ribosomal protein</keyword>
<dbReference type="NCBIfam" id="TIGR00061">
    <property type="entry name" value="L21"/>
    <property type="match status" value="1"/>
</dbReference>
<evidence type="ECO:0000256" key="4">
    <source>
        <dbReference type="ARBA" id="ARBA00022884"/>
    </source>
</evidence>
<comment type="subunit">
    <text evidence="7 8">Part of the 50S ribosomal subunit.</text>
</comment>
<comment type="subcellular location">
    <subcellularLocation>
        <location evidence="7">Plastid</location>
        <location evidence="7">Chloroplast</location>
    </subcellularLocation>
</comment>
<dbReference type="SUPFAM" id="SSF141091">
    <property type="entry name" value="L21p-like"/>
    <property type="match status" value="1"/>
</dbReference>
<keyword evidence="6 7" id="KW-0687">Ribonucleoprotein</keyword>